<dbReference type="GO" id="GO:0016298">
    <property type="term" value="F:lipase activity"/>
    <property type="evidence" value="ECO:0007669"/>
    <property type="project" value="InterPro"/>
</dbReference>
<dbReference type="Proteomes" id="UP000289340">
    <property type="component" value="Chromosome 19"/>
</dbReference>
<dbReference type="AlphaFoldDB" id="A0A445FIV7"/>
<dbReference type="InterPro" id="IPR019363">
    <property type="entry name" value="LDAH"/>
</dbReference>
<dbReference type="SMR" id="A0A445FIV7"/>
<dbReference type="Gramene" id="XM_028361975.1">
    <property type="protein sequence ID" value="XP_028217776.1"/>
    <property type="gene ID" value="LOC114399760"/>
</dbReference>
<dbReference type="EMBL" id="QZWG01000019">
    <property type="protein sequence ID" value="RZB48797.1"/>
    <property type="molecule type" value="Genomic_DNA"/>
</dbReference>
<dbReference type="PANTHER" id="PTHR13390:SF0">
    <property type="entry name" value="LIPID DROPLET-ASSOCIATED HYDROLASE"/>
    <property type="match status" value="1"/>
</dbReference>
<dbReference type="PANTHER" id="PTHR13390">
    <property type="entry name" value="LIPASE"/>
    <property type="match status" value="1"/>
</dbReference>
<dbReference type="Gramene" id="XM_028361976.1">
    <property type="protein sequence ID" value="XP_028217777.1"/>
    <property type="gene ID" value="LOC114399760"/>
</dbReference>
<proteinExistence type="predicted"/>
<dbReference type="GO" id="GO:0019915">
    <property type="term" value="P:lipid storage"/>
    <property type="evidence" value="ECO:0007669"/>
    <property type="project" value="InterPro"/>
</dbReference>
<dbReference type="EMBL" id="QZWG01000019">
    <property type="protein sequence ID" value="RZB48796.1"/>
    <property type="molecule type" value="Genomic_DNA"/>
</dbReference>
<evidence type="ECO:0000256" key="1">
    <source>
        <dbReference type="ARBA" id="ARBA00022801"/>
    </source>
</evidence>
<organism evidence="2 3">
    <name type="scientific">Glycine soja</name>
    <name type="common">Wild soybean</name>
    <dbReference type="NCBI Taxonomy" id="3848"/>
    <lineage>
        <taxon>Eukaryota</taxon>
        <taxon>Viridiplantae</taxon>
        <taxon>Streptophyta</taxon>
        <taxon>Embryophyta</taxon>
        <taxon>Tracheophyta</taxon>
        <taxon>Spermatophyta</taxon>
        <taxon>Magnoliopsida</taxon>
        <taxon>eudicotyledons</taxon>
        <taxon>Gunneridae</taxon>
        <taxon>Pentapetalae</taxon>
        <taxon>rosids</taxon>
        <taxon>fabids</taxon>
        <taxon>Fabales</taxon>
        <taxon>Fabaceae</taxon>
        <taxon>Papilionoideae</taxon>
        <taxon>50 kb inversion clade</taxon>
        <taxon>NPAAA clade</taxon>
        <taxon>indigoferoid/millettioid clade</taxon>
        <taxon>Phaseoleae</taxon>
        <taxon>Glycine</taxon>
        <taxon>Glycine subgen. Soja</taxon>
    </lineage>
</organism>
<gene>
    <name evidence="2" type="ORF">D0Y65_052018</name>
</gene>
<keyword evidence="1" id="KW-0378">Hydrolase</keyword>
<dbReference type="Pfam" id="PF10230">
    <property type="entry name" value="LIDHydrolase"/>
    <property type="match status" value="2"/>
</dbReference>
<dbReference type="GO" id="GO:0005811">
    <property type="term" value="C:lipid droplet"/>
    <property type="evidence" value="ECO:0007669"/>
    <property type="project" value="InterPro"/>
</dbReference>
<name>A0A445FIV7_GLYSO</name>
<sequence length="184" mass="20886">MNMGVDSNLHAKPRRRANFRSCNVSSYTSEVLEIQSDAPTLHVLFFPGNPGVILFYKDFLEFLYELLEGTASVTAIGHVSHSRKNLEHGCMFSLQEQINYKFSEAPDWTFMREREAQKAFLFGVDDHWGPLHLLEEISKQVPGMAISIERENHTHGFCCTEAGSLWVAQHVVNLIKNPMACSNQ</sequence>
<reference evidence="2 3" key="1">
    <citation type="submission" date="2018-09" db="EMBL/GenBank/DDBJ databases">
        <title>A high-quality reference genome of wild soybean provides a powerful tool to mine soybean genomes.</title>
        <authorList>
            <person name="Xie M."/>
            <person name="Chung C.Y.L."/>
            <person name="Li M.-W."/>
            <person name="Wong F.-L."/>
            <person name="Chan T.-F."/>
            <person name="Lam H.-M."/>
        </authorList>
    </citation>
    <scope>NUCLEOTIDE SEQUENCE [LARGE SCALE GENOMIC DNA]</scope>
    <source>
        <strain evidence="3">cv. W05</strain>
        <tissue evidence="2">Hypocotyl of etiolated seedlings</tissue>
    </source>
</reference>
<evidence type="ECO:0000313" key="3">
    <source>
        <dbReference type="Proteomes" id="UP000289340"/>
    </source>
</evidence>
<keyword evidence="3" id="KW-1185">Reference proteome</keyword>
<comment type="caution">
    <text evidence="2">The sequence shown here is derived from an EMBL/GenBank/DDBJ whole genome shotgun (WGS) entry which is preliminary data.</text>
</comment>
<evidence type="ECO:0000313" key="2">
    <source>
        <dbReference type="EMBL" id="RZB48796.1"/>
    </source>
</evidence>
<protein>
    <submittedName>
        <fullName evidence="2">Uncharacterized protein</fullName>
    </submittedName>
</protein>
<accession>A0A445FIV7</accession>